<evidence type="ECO:0000256" key="9">
    <source>
        <dbReference type="ARBA" id="ARBA00023002"/>
    </source>
</evidence>
<evidence type="ECO:0000256" key="5">
    <source>
        <dbReference type="ARBA" id="ARBA00022617"/>
    </source>
</evidence>
<evidence type="ECO:0000313" key="15">
    <source>
        <dbReference type="EMBL" id="PCH39564.1"/>
    </source>
</evidence>
<comment type="cofactor">
    <cofactor evidence="1 13">
        <name>heme</name>
        <dbReference type="ChEBI" id="CHEBI:30413"/>
    </cofactor>
</comment>
<organism evidence="15 16">
    <name type="scientific">Wolfiporia cocos (strain MD-104)</name>
    <name type="common">Brown rot fungus</name>
    <dbReference type="NCBI Taxonomy" id="742152"/>
    <lineage>
        <taxon>Eukaryota</taxon>
        <taxon>Fungi</taxon>
        <taxon>Dikarya</taxon>
        <taxon>Basidiomycota</taxon>
        <taxon>Agaricomycotina</taxon>
        <taxon>Agaricomycetes</taxon>
        <taxon>Polyporales</taxon>
        <taxon>Phaeolaceae</taxon>
        <taxon>Wolfiporia</taxon>
    </lineage>
</organism>
<evidence type="ECO:0000256" key="7">
    <source>
        <dbReference type="ARBA" id="ARBA00022723"/>
    </source>
</evidence>
<evidence type="ECO:0000256" key="2">
    <source>
        <dbReference type="ARBA" id="ARBA00004370"/>
    </source>
</evidence>
<dbReference type="STRING" id="742152.A0A2H3JSD6"/>
<evidence type="ECO:0000313" key="16">
    <source>
        <dbReference type="Proteomes" id="UP000218811"/>
    </source>
</evidence>
<reference evidence="15 16" key="1">
    <citation type="journal article" date="2012" name="Science">
        <title>The Paleozoic origin of enzymatic lignin decomposition reconstructed from 31 fungal genomes.</title>
        <authorList>
            <person name="Floudas D."/>
            <person name="Binder M."/>
            <person name="Riley R."/>
            <person name="Barry K."/>
            <person name="Blanchette R.A."/>
            <person name="Henrissat B."/>
            <person name="Martinez A.T."/>
            <person name="Otillar R."/>
            <person name="Spatafora J.W."/>
            <person name="Yadav J.S."/>
            <person name="Aerts A."/>
            <person name="Benoit I."/>
            <person name="Boyd A."/>
            <person name="Carlson A."/>
            <person name="Copeland A."/>
            <person name="Coutinho P.M."/>
            <person name="de Vries R.P."/>
            <person name="Ferreira P."/>
            <person name="Findley K."/>
            <person name="Foster B."/>
            <person name="Gaskell J."/>
            <person name="Glotzer D."/>
            <person name="Gorecki P."/>
            <person name="Heitman J."/>
            <person name="Hesse C."/>
            <person name="Hori C."/>
            <person name="Igarashi K."/>
            <person name="Jurgens J.A."/>
            <person name="Kallen N."/>
            <person name="Kersten P."/>
            <person name="Kohler A."/>
            <person name="Kuees U."/>
            <person name="Kumar T.K.A."/>
            <person name="Kuo A."/>
            <person name="LaButti K."/>
            <person name="Larrondo L.F."/>
            <person name="Lindquist E."/>
            <person name="Ling A."/>
            <person name="Lombard V."/>
            <person name="Lucas S."/>
            <person name="Lundell T."/>
            <person name="Martin R."/>
            <person name="McLaughlin D.J."/>
            <person name="Morgenstern I."/>
            <person name="Morin E."/>
            <person name="Murat C."/>
            <person name="Nagy L.G."/>
            <person name="Nolan M."/>
            <person name="Ohm R.A."/>
            <person name="Patyshakuliyeva A."/>
            <person name="Rokas A."/>
            <person name="Ruiz-Duenas F.J."/>
            <person name="Sabat G."/>
            <person name="Salamov A."/>
            <person name="Samejima M."/>
            <person name="Schmutz J."/>
            <person name="Slot J.C."/>
            <person name="St John F."/>
            <person name="Stenlid J."/>
            <person name="Sun H."/>
            <person name="Sun S."/>
            <person name="Syed K."/>
            <person name="Tsang A."/>
            <person name="Wiebenga A."/>
            <person name="Young D."/>
            <person name="Pisabarro A."/>
            <person name="Eastwood D.C."/>
            <person name="Martin F."/>
            <person name="Cullen D."/>
            <person name="Grigoriev I.V."/>
            <person name="Hibbett D.S."/>
        </authorList>
    </citation>
    <scope>NUCLEOTIDE SEQUENCE [LARGE SCALE GENOMIC DNA]</scope>
    <source>
        <strain evidence="15 16">MD-104</strain>
    </source>
</reference>
<dbReference type="SUPFAM" id="SSF48264">
    <property type="entry name" value="Cytochrome P450"/>
    <property type="match status" value="1"/>
</dbReference>
<sequence length="433" mass="48885">MIVLNDIADINELLVKRSGNYSSRKQLVYAGKYRSQDKRLVLLPYGALLKRQRAAVFQMLNARVVGAYEGIQERGAMKLLSDILKNPTRAYMSVKWYVAETLLTLVYDKTFDNEQDLRTLLHILETFVQDMHPAQHLVDTLPILDWLPEILAPWRAEARKKHTYEITFYSRLLQEVKERMNKGESLECFASRLWEDAEKNGLDKISMAYVAGSAFEAGTDNTAGTILWFLVAMLHNPDTMRKAQAELDRVLGPEGYIPPSFKNLQDLPYCVALVKEVFRWMPVAPVGSPHSSLNDDTYQGYRIAANTTIVANIWAVHHNEKDYPDPFTFRPERFVPAVDSKVEMEHLNEGHYGFGFGRRACPGQYLASKSVWIGIVHLLWAFDISPPIDEYGTAILPDTTAVRDGITAEPGAFDVVITPRSGARAQTIISACG</sequence>
<dbReference type="GO" id="GO:0004497">
    <property type="term" value="F:monooxygenase activity"/>
    <property type="evidence" value="ECO:0007669"/>
    <property type="project" value="UniProtKB-KW"/>
</dbReference>
<evidence type="ECO:0000256" key="1">
    <source>
        <dbReference type="ARBA" id="ARBA00001971"/>
    </source>
</evidence>
<dbReference type="PANTHER" id="PTHR46300">
    <property type="entry name" value="P450, PUTATIVE (EUROFUNG)-RELATED-RELATED"/>
    <property type="match status" value="1"/>
</dbReference>
<keyword evidence="11 14" id="KW-0503">Monooxygenase</keyword>
<dbReference type="OMA" id="FEMSING"/>
<keyword evidence="5 13" id="KW-0349">Heme</keyword>
<keyword evidence="16" id="KW-1185">Reference proteome</keyword>
<dbReference type="PRINTS" id="PR00463">
    <property type="entry name" value="EP450I"/>
</dbReference>
<protein>
    <submittedName>
        <fullName evidence="15">Cytochrome P450</fullName>
    </submittedName>
</protein>
<dbReference type="Proteomes" id="UP000218811">
    <property type="component" value="Unassembled WGS sequence"/>
</dbReference>
<comment type="pathway">
    <text evidence="3">Secondary metabolite biosynthesis.</text>
</comment>
<dbReference type="GO" id="GO:0020037">
    <property type="term" value="F:heme binding"/>
    <property type="evidence" value="ECO:0007669"/>
    <property type="project" value="InterPro"/>
</dbReference>
<evidence type="ECO:0000256" key="12">
    <source>
        <dbReference type="ARBA" id="ARBA00023136"/>
    </source>
</evidence>
<gene>
    <name evidence="15" type="ORF">WOLCODRAFT_129392</name>
</gene>
<dbReference type="InterPro" id="IPR017972">
    <property type="entry name" value="Cyt_P450_CS"/>
</dbReference>
<dbReference type="PANTHER" id="PTHR46300:SF2">
    <property type="entry name" value="CYTOCHROME P450 MONOOXYGENASE ALNH-RELATED"/>
    <property type="match status" value="1"/>
</dbReference>
<dbReference type="InterPro" id="IPR036396">
    <property type="entry name" value="Cyt_P450_sf"/>
</dbReference>
<dbReference type="InterPro" id="IPR001128">
    <property type="entry name" value="Cyt_P450"/>
</dbReference>
<keyword evidence="10 13" id="KW-0408">Iron</keyword>
<evidence type="ECO:0000256" key="6">
    <source>
        <dbReference type="ARBA" id="ARBA00022692"/>
    </source>
</evidence>
<keyword evidence="12" id="KW-0472">Membrane</keyword>
<evidence type="ECO:0000256" key="10">
    <source>
        <dbReference type="ARBA" id="ARBA00023004"/>
    </source>
</evidence>
<evidence type="ECO:0000256" key="11">
    <source>
        <dbReference type="ARBA" id="ARBA00023033"/>
    </source>
</evidence>
<dbReference type="InterPro" id="IPR050364">
    <property type="entry name" value="Cytochrome_P450_fung"/>
</dbReference>
<keyword evidence="7 13" id="KW-0479">Metal-binding</keyword>
<comment type="similarity">
    <text evidence="4 14">Belongs to the cytochrome P450 family.</text>
</comment>
<dbReference type="OrthoDB" id="1055148at2759"/>
<dbReference type="PROSITE" id="PS00086">
    <property type="entry name" value="CYTOCHROME_P450"/>
    <property type="match status" value="1"/>
</dbReference>
<feature type="binding site" description="axial binding residue" evidence="13">
    <location>
        <position position="361"/>
    </location>
    <ligand>
        <name>heme</name>
        <dbReference type="ChEBI" id="CHEBI:30413"/>
    </ligand>
    <ligandPart>
        <name>Fe</name>
        <dbReference type="ChEBI" id="CHEBI:18248"/>
    </ligandPart>
</feature>
<proteinExistence type="inferred from homology"/>
<dbReference type="GO" id="GO:0016705">
    <property type="term" value="F:oxidoreductase activity, acting on paired donors, with incorporation or reduction of molecular oxygen"/>
    <property type="evidence" value="ECO:0007669"/>
    <property type="project" value="InterPro"/>
</dbReference>
<dbReference type="EMBL" id="KB468009">
    <property type="protein sequence ID" value="PCH39564.1"/>
    <property type="molecule type" value="Genomic_DNA"/>
</dbReference>
<name>A0A2H3JSD6_WOLCO</name>
<evidence type="ECO:0000256" key="4">
    <source>
        <dbReference type="ARBA" id="ARBA00010617"/>
    </source>
</evidence>
<comment type="subcellular location">
    <subcellularLocation>
        <location evidence="2">Membrane</location>
    </subcellularLocation>
</comment>
<dbReference type="CDD" id="cd11065">
    <property type="entry name" value="CYP64-like"/>
    <property type="match status" value="1"/>
</dbReference>
<keyword evidence="9 14" id="KW-0560">Oxidoreductase</keyword>
<evidence type="ECO:0000256" key="3">
    <source>
        <dbReference type="ARBA" id="ARBA00005179"/>
    </source>
</evidence>
<evidence type="ECO:0000256" key="14">
    <source>
        <dbReference type="RuleBase" id="RU000461"/>
    </source>
</evidence>
<dbReference type="GO" id="GO:0005506">
    <property type="term" value="F:iron ion binding"/>
    <property type="evidence" value="ECO:0007669"/>
    <property type="project" value="InterPro"/>
</dbReference>
<evidence type="ECO:0000256" key="8">
    <source>
        <dbReference type="ARBA" id="ARBA00022989"/>
    </source>
</evidence>
<dbReference type="PRINTS" id="PR00385">
    <property type="entry name" value="P450"/>
</dbReference>
<keyword evidence="6" id="KW-0812">Transmembrane</keyword>
<accession>A0A2H3JSD6</accession>
<keyword evidence="8" id="KW-1133">Transmembrane helix</keyword>
<dbReference type="InterPro" id="IPR002401">
    <property type="entry name" value="Cyt_P450_E_grp-I"/>
</dbReference>
<evidence type="ECO:0000256" key="13">
    <source>
        <dbReference type="PIRSR" id="PIRSR602401-1"/>
    </source>
</evidence>
<dbReference type="Gene3D" id="1.10.630.10">
    <property type="entry name" value="Cytochrome P450"/>
    <property type="match status" value="1"/>
</dbReference>
<dbReference type="Pfam" id="PF00067">
    <property type="entry name" value="p450"/>
    <property type="match status" value="1"/>
</dbReference>
<dbReference type="AlphaFoldDB" id="A0A2H3JSD6"/>
<dbReference type="GO" id="GO:0016020">
    <property type="term" value="C:membrane"/>
    <property type="evidence" value="ECO:0007669"/>
    <property type="project" value="UniProtKB-SubCell"/>
</dbReference>